<evidence type="ECO:0000256" key="7">
    <source>
        <dbReference type="ARBA" id="ARBA00023015"/>
    </source>
</evidence>
<dbReference type="InterPro" id="IPR002197">
    <property type="entry name" value="HTH_Fis"/>
</dbReference>
<dbReference type="PANTHER" id="PTHR32071">
    <property type="entry name" value="TRANSCRIPTIONAL REGULATORY PROTEIN"/>
    <property type="match status" value="1"/>
</dbReference>
<dbReference type="InterPro" id="IPR002078">
    <property type="entry name" value="Sigma_54_int"/>
</dbReference>
<dbReference type="SMART" id="SM00382">
    <property type="entry name" value="AAA"/>
    <property type="match status" value="1"/>
</dbReference>
<evidence type="ECO:0000313" key="14">
    <source>
        <dbReference type="Proteomes" id="UP000243205"/>
    </source>
</evidence>
<dbReference type="PANTHER" id="PTHR32071:SF113">
    <property type="entry name" value="ALGINATE BIOSYNTHESIS TRANSCRIPTIONAL REGULATORY PROTEIN ALGB"/>
    <property type="match status" value="1"/>
</dbReference>
<dbReference type="Proteomes" id="UP000243205">
    <property type="component" value="Unassembled WGS sequence"/>
</dbReference>
<evidence type="ECO:0000259" key="12">
    <source>
        <dbReference type="PROSITE" id="PS51656"/>
    </source>
</evidence>
<keyword evidence="5" id="KW-0408">Iron</keyword>
<evidence type="ECO:0000259" key="10">
    <source>
        <dbReference type="PROSITE" id="PS50045"/>
    </source>
</evidence>
<feature type="domain" description="4Fe-4S ferredoxin-type" evidence="11">
    <location>
        <begin position="31"/>
        <end position="60"/>
    </location>
</feature>
<dbReference type="Gene3D" id="3.40.950.10">
    <property type="entry name" value="Fe-only Hydrogenase (Larger Subunit), Chain L, domain 3"/>
    <property type="match status" value="1"/>
</dbReference>
<evidence type="ECO:0000259" key="11">
    <source>
        <dbReference type="PROSITE" id="PS51379"/>
    </source>
</evidence>
<keyword evidence="9" id="KW-0804">Transcription</keyword>
<evidence type="ECO:0000256" key="1">
    <source>
        <dbReference type="ARBA" id="ARBA00022485"/>
    </source>
</evidence>
<keyword evidence="7" id="KW-0805">Transcription regulation</keyword>
<dbReference type="GO" id="GO:0043565">
    <property type="term" value="F:sequence-specific DNA binding"/>
    <property type="evidence" value="ECO:0007669"/>
    <property type="project" value="InterPro"/>
</dbReference>
<keyword evidence="14" id="KW-1185">Reference proteome</keyword>
<keyword evidence="8" id="KW-0238">DNA-binding</keyword>
<dbReference type="AlphaFoldDB" id="A0A1G7D745"/>
<dbReference type="SUPFAM" id="SSF53920">
    <property type="entry name" value="Fe-only hydrogenase"/>
    <property type="match status" value="1"/>
</dbReference>
<dbReference type="Pfam" id="PF00158">
    <property type="entry name" value="Sigma54_activat"/>
    <property type="match status" value="1"/>
</dbReference>
<keyword evidence="6" id="KW-0411">Iron-sulfur</keyword>
<keyword evidence="4" id="KW-0067">ATP-binding</keyword>
<dbReference type="FunFam" id="3.40.50.300:FF:000006">
    <property type="entry name" value="DNA-binding transcriptional regulator NtrC"/>
    <property type="match status" value="1"/>
</dbReference>
<dbReference type="Pfam" id="PF25601">
    <property type="entry name" value="AAA_lid_14"/>
    <property type="match status" value="1"/>
</dbReference>
<dbReference type="InterPro" id="IPR025944">
    <property type="entry name" value="Sigma_54_int_dom_CS"/>
</dbReference>
<dbReference type="PROSITE" id="PS00198">
    <property type="entry name" value="4FE4S_FER_1"/>
    <property type="match status" value="1"/>
</dbReference>
<dbReference type="Gene3D" id="3.40.50.300">
    <property type="entry name" value="P-loop containing nucleotide triphosphate hydrolases"/>
    <property type="match status" value="1"/>
</dbReference>
<evidence type="ECO:0000313" key="13">
    <source>
        <dbReference type="EMBL" id="SDE47343.1"/>
    </source>
</evidence>
<dbReference type="InterPro" id="IPR009057">
    <property type="entry name" value="Homeodomain-like_sf"/>
</dbReference>
<dbReference type="InterPro" id="IPR007202">
    <property type="entry name" value="4Fe-4S_dom"/>
</dbReference>
<accession>A0A1G7D745</accession>
<protein>
    <submittedName>
        <fullName evidence="13">Regulatory protein, Fis family</fullName>
    </submittedName>
</protein>
<dbReference type="InterPro" id="IPR027417">
    <property type="entry name" value="P-loop_NTPase"/>
</dbReference>
<name>A0A1G7D745_9BACT</name>
<dbReference type="InterPro" id="IPR004108">
    <property type="entry name" value="Fe_hydrogenase_lsu_C"/>
</dbReference>
<gene>
    <name evidence="13" type="ORF">SAMN05661003_11248</name>
</gene>
<evidence type="ECO:0000256" key="8">
    <source>
        <dbReference type="ARBA" id="ARBA00023125"/>
    </source>
</evidence>
<dbReference type="Pfam" id="PF02954">
    <property type="entry name" value="HTH_8"/>
    <property type="match status" value="1"/>
</dbReference>
<dbReference type="Pfam" id="PF04060">
    <property type="entry name" value="FeS"/>
    <property type="match status" value="1"/>
</dbReference>
<dbReference type="InterPro" id="IPR058031">
    <property type="entry name" value="AAA_lid_NorR"/>
</dbReference>
<evidence type="ECO:0000256" key="2">
    <source>
        <dbReference type="ARBA" id="ARBA00022723"/>
    </source>
</evidence>
<evidence type="ECO:0000256" key="3">
    <source>
        <dbReference type="ARBA" id="ARBA00022741"/>
    </source>
</evidence>
<dbReference type="InterPro" id="IPR017896">
    <property type="entry name" value="4Fe4S_Fe-S-bd"/>
</dbReference>
<dbReference type="Gene3D" id="1.10.10.60">
    <property type="entry name" value="Homeodomain-like"/>
    <property type="match status" value="1"/>
</dbReference>
<keyword evidence="2" id="KW-0479">Metal-binding</keyword>
<dbReference type="SUPFAM" id="SSF52540">
    <property type="entry name" value="P-loop containing nucleoside triphosphate hydrolases"/>
    <property type="match status" value="1"/>
</dbReference>
<keyword evidence="3" id="KW-0547">Nucleotide-binding</keyword>
<dbReference type="PROSITE" id="PS50045">
    <property type="entry name" value="SIGMA54_INTERACT_4"/>
    <property type="match status" value="1"/>
</dbReference>
<dbReference type="Pfam" id="PF02906">
    <property type="entry name" value="Fe_hyd_lg_C"/>
    <property type="match status" value="1"/>
</dbReference>
<dbReference type="OrthoDB" id="9814761at2"/>
<dbReference type="PROSITE" id="PS00676">
    <property type="entry name" value="SIGMA54_INTERACT_2"/>
    <property type="match status" value="1"/>
</dbReference>
<dbReference type="PROSITE" id="PS51656">
    <property type="entry name" value="4FE4S"/>
    <property type="match status" value="1"/>
</dbReference>
<dbReference type="PROSITE" id="PS00688">
    <property type="entry name" value="SIGMA54_INTERACT_3"/>
    <property type="match status" value="1"/>
</dbReference>
<reference evidence="14" key="1">
    <citation type="submission" date="2016-10" db="EMBL/GenBank/DDBJ databases">
        <authorList>
            <person name="Varghese N."/>
            <person name="Submissions S."/>
        </authorList>
    </citation>
    <scope>NUCLEOTIDE SEQUENCE [LARGE SCALE GENOMIC DNA]</scope>
    <source>
        <strain evidence="14">DSM 8987</strain>
    </source>
</reference>
<evidence type="ECO:0000256" key="6">
    <source>
        <dbReference type="ARBA" id="ARBA00023014"/>
    </source>
</evidence>
<evidence type="ECO:0000256" key="9">
    <source>
        <dbReference type="ARBA" id="ARBA00023163"/>
    </source>
</evidence>
<dbReference type="InterPro" id="IPR009016">
    <property type="entry name" value="Fe_hydrogenase"/>
</dbReference>
<feature type="domain" description="Sigma-54 factor interaction" evidence="10">
    <location>
        <begin position="437"/>
        <end position="666"/>
    </location>
</feature>
<feature type="domain" description="4Fe-4S ferredoxin-type" evidence="11">
    <location>
        <begin position="2"/>
        <end position="29"/>
    </location>
</feature>
<dbReference type="SUPFAM" id="SSF54862">
    <property type="entry name" value="4Fe-4S ferredoxins"/>
    <property type="match status" value="1"/>
</dbReference>
<evidence type="ECO:0000256" key="4">
    <source>
        <dbReference type="ARBA" id="ARBA00022840"/>
    </source>
</evidence>
<dbReference type="STRING" id="57664.SAMN05661003_11248"/>
<dbReference type="Gene3D" id="1.10.8.60">
    <property type="match status" value="1"/>
</dbReference>
<dbReference type="InterPro" id="IPR025943">
    <property type="entry name" value="Sigma_54_int_dom_ATP-bd_2"/>
</dbReference>
<organism evidence="13 14">
    <name type="scientific">Desulfuromonas thiophila</name>
    <dbReference type="NCBI Taxonomy" id="57664"/>
    <lineage>
        <taxon>Bacteria</taxon>
        <taxon>Pseudomonadati</taxon>
        <taxon>Thermodesulfobacteriota</taxon>
        <taxon>Desulfuromonadia</taxon>
        <taxon>Desulfuromonadales</taxon>
        <taxon>Desulfuromonadaceae</taxon>
        <taxon>Desulfuromonas</taxon>
    </lineage>
</organism>
<dbReference type="GO" id="GO:0005524">
    <property type="term" value="F:ATP binding"/>
    <property type="evidence" value="ECO:0007669"/>
    <property type="project" value="UniProtKB-KW"/>
</dbReference>
<dbReference type="GO" id="GO:0051539">
    <property type="term" value="F:4 iron, 4 sulfur cluster binding"/>
    <property type="evidence" value="ECO:0007669"/>
    <property type="project" value="UniProtKB-KW"/>
</dbReference>
<keyword evidence="1" id="KW-0004">4Fe-4S</keyword>
<dbReference type="InterPro" id="IPR003593">
    <property type="entry name" value="AAA+_ATPase"/>
</dbReference>
<dbReference type="PROSITE" id="PS51379">
    <property type="entry name" value="4FE4S_FER_2"/>
    <property type="match status" value="2"/>
</dbReference>
<dbReference type="Pfam" id="PF13237">
    <property type="entry name" value="Fer4_10"/>
    <property type="match status" value="1"/>
</dbReference>
<dbReference type="Gene3D" id="3.30.70.20">
    <property type="match status" value="1"/>
</dbReference>
<feature type="domain" description="4Fe-4S" evidence="12">
    <location>
        <begin position="358"/>
        <end position="419"/>
    </location>
</feature>
<dbReference type="InterPro" id="IPR017900">
    <property type="entry name" value="4Fe4S_Fe_S_CS"/>
</dbReference>
<dbReference type="Gene3D" id="1.10.15.40">
    <property type="entry name" value="Electron transport complex subunit B, putative Fe-S cluster"/>
    <property type="match status" value="1"/>
</dbReference>
<proteinExistence type="predicted"/>
<evidence type="ECO:0000256" key="5">
    <source>
        <dbReference type="ARBA" id="ARBA00023004"/>
    </source>
</evidence>
<sequence>MGPILTVKERCRKCYACVRNCPVKAIKVKAHYAEVIHSRCIGCGKCIAVCTQKAKVIADSREQTWRLLGGSDRKIAVLGCSYPAFFQDVAPNQLVSGLRRLGFDEVHQGAAGVELLSASYHQQMQQPGDTPLITSHCPTIVDLIERHYPQMLKNLLPVVSPMIAIGRFIKACNSAPVQLVYISSCIAGKFEIFAEPVADAIDVVLTYKELGQMFQQQRLDLTRLGHTPFDGLQPRRGCLFPISGGPFQVLDIHDDFFQPRYFCAEGEENSLEIIRDLAAGRIDARLVDIRFCNGGCIGGPGRNNRLTTFAKQTLIHRHFQRDDIRYSTSERYGKPPQIDFGRSFRNKYKRLDLPSSDSIRKILLQTNKHSEQDELDCGGCGYRTCREHAIAVYQGLADIEMCLPYSLKRLEEDRLTLTQKYELAQHALSQEFGDLTLVGKDSHTQEVLNLIHQVGPTPTTVLIRGESGTGKELTARAIHRVSPRTDKPLVTLNCTTLSDSLLESELFGHQKGAFTGAVSDKKGLFEAAHGGTIFLDEIGDISPKVQAELLRVLDSGEIRPVGGNHSKKVDVRLIAATNKNLEDGVREGWFREDLFYRLNVFSITMPPLRNRLDSLEELLEHFLRHTSKRVNKTITAIDRRAIEAMRLYHWPGNIRELQNIIERAAVLTQDRSIHLENLPVVFTELIGRRGQQSGATDQSLRQSLEQQISLIEKGLLKNYLEQAAGNVSAAARLAQMPRRSFYRLLERHQLHSAEQRGDQL</sequence>
<dbReference type="RefSeq" id="WP_092079289.1">
    <property type="nucleotide sequence ID" value="NZ_FNAQ01000012.1"/>
</dbReference>
<dbReference type="SUPFAM" id="SSF46689">
    <property type="entry name" value="Homeodomain-like"/>
    <property type="match status" value="1"/>
</dbReference>
<dbReference type="CDD" id="cd00009">
    <property type="entry name" value="AAA"/>
    <property type="match status" value="1"/>
</dbReference>
<dbReference type="GO" id="GO:0046872">
    <property type="term" value="F:metal ion binding"/>
    <property type="evidence" value="ECO:0007669"/>
    <property type="project" value="UniProtKB-KW"/>
</dbReference>
<dbReference type="GO" id="GO:0006355">
    <property type="term" value="P:regulation of DNA-templated transcription"/>
    <property type="evidence" value="ECO:0007669"/>
    <property type="project" value="InterPro"/>
</dbReference>
<dbReference type="EMBL" id="FNAQ01000012">
    <property type="protein sequence ID" value="SDE47343.1"/>
    <property type="molecule type" value="Genomic_DNA"/>
</dbReference>